<evidence type="ECO:0000313" key="1">
    <source>
        <dbReference type="EMBL" id="KAK9841992.1"/>
    </source>
</evidence>
<gene>
    <name evidence="1" type="ORF">WJX81_003057</name>
</gene>
<sequence>MGRKRELVQVSSSPASLEVSAAVLEPFLQQQASGEVCYGEGLLPPSLRVRSKTHSPALAYAQAVIADAAAPAPPVFHPRLFLSASQRQSAAASAAAVAAGTAGLQGGSLLPWGLGAARAVADGGPPTHTLQIAYAAEAARQRSHLASLPAAQARARATAAPSSAATWGRLGSMKGPPGPHAGRCVGREGGDARVAFSGELRTPSPRNTVQRAHGLASLQGVRFYQSVSVADPDSPGAHFGFDLADAAHAACFNVGVGPDGGTLISWSPLHALYALPDGSAWAEHSNLWDVEDLASQARARGRHPASVVPSGAGPQELYRRPGRFHSRLQNVEYECWVHERAMPPAERVQTPEDNTYFVRSTFDPDALRVTPD</sequence>
<dbReference type="Proteomes" id="UP001445335">
    <property type="component" value="Unassembled WGS sequence"/>
</dbReference>
<proteinExistence type="predicted"/>
<evidence type="ECO:0000313" key="2">
    <source>
        <dbReference type="Proteomes" id="UP001445335"/>
    </source>
</evidence>
<comment type="caution">
    <text evidence="1">The sequence shown here is derived from an EMBL/GenBank/DDBJ whole genome shotgun (WGS) entry which is preliminary data.</text>
</comment>
<protein>
    <submittedName>
        <fullName evidence="1">Uncharacterized protein</fullName>
    </submittedName>
</protein>
<accession>A0AAW1S7L2</accession>
<reference evidence="1 2" key="1">
    <citation type="journal article" date="2024" name="Nat. Commun.">
        <title>Phylogenomics reveals the evolutionary origins of lichenization in chlorophyte algae.</title>
        <authorList>
            <person name="Puginier C."/>
            <person name="Libourel C."/>
            <person name="Otte J."/>
            <person name="Skaloud P."/>
            <person name="Haon M."/>
            <person name="Grisel S."/>
            <person name="Petersen M."/>
            <person name="Berrin J.G."/>
            <person name="Delaux P.M."/>
            <person name="Dal Grande F."/>
            <person name="Keller J."/>
        </authorList>
    </citation>
    <scope>NUCLEOTIDE SEQUENCE [LARGE SCALE GENOMIC DNA]</scope>
    <source>
        <strain evidence="1 2">SAG 245.80</strain>
    </source>
</reference>
<dbReference type="AlphaFoldDB" id="A0AAW1S7L2"/>
<dbReference type="EMBL" id="JALJOU010000009">
    <property type="protein sequence ID" value="KAK9841992.1"/>
    <property type="molecule type" value="Genomic_DNA"/>
</dbReference>
<keyword evidence="2" id="KW-1185">Reference proteome</keyword>
<name>A0AAW1S7L2_9CHLO</name>
<organism evidence="1 2">
    <name type="scientific">Elliptochloris bilobata</name>
    <dbReference type="NCBI Taxonomy" id="381761"/>
    <lineage>
        <taxon>Eukaryota</taxon>
        <taxon>Viridiplantae</taxon>
        <taxon>Chlorophyta</taxon>
        <taxon>core chlorophytes</taxon>
        <taxon>Trebouxiophyceae</taxon>
        <taxon>Trebouxiophyceae incertae sedis</taxon>
        <taxon>Elliptochloris clade</taxon>
        <taxon>Elliptochloris</taxon>
    </lineage>
</organism>